<accession>A0A4Z2G3U1</accession>
<keyword evidence="3" id="KW-0472">Membrane</keyword>
<keyword evidence="3" id="KW-1133">Transmembrane helix</keyword>
<name>A0A4Z2G3U1_9TELE</name>
<reference evidence="4 5" key="1">
    <citation type="submission" date="2019-03" db="EMBL/GenBank/DDBJ databases">
        <title>First draft genome of Liparis tanakae, snailfish: a comprehensive survey of snailfish specific genes.</title>
        <authorList>
            <person name="Kim W."/>
            <person name="Song I."/>
            <person name="Jeong J.-H."/>
            <person name="Kim D."/>
            <person name="Kim S."/>
            <person name="Ryu S."/>
            <person name="Song J.Y."/>
            <person name="Lee S.K."/>
        </authorList>
    </citation>
    <scope>NUCLEOTIDE SEQUENCE [LARGE SCALE GENOMIC DNA]</scope>
    <source>
        <tissue evidence="4">Muscle</tissue>
    </source>
</reference>
<feature type="transmembrane region" description="Helical" evidence="3">
    <location>
        <begin position="335"/>
        <end position="355"/>
    </location>
</feature>
<dbReference type="InterPro" id="IPR001611">
    <property type="entry name" value="Leu-rich_rpt"/>
</dbReference>
<dbReference type="InterPro" id="IPR003591">
    <property type="entry name" value="Leu-rich_rpt_typical-subtyp"/>
</dbReference>
<keyword evidence="5" id="KW-1185">Reference proteome</keyword>
<keyword evidence="1" id="KW-0433">Leucine-rich repeat</keyword>
<proteinExistence type="predicted"/>
<dbReference type="OrthoDB" id="8195690at2759"/>
<dbReference type="EMBL" id="SRLO01000727">
    <property type="protein sequence ID" value="TNN47715.1"/>
    <property type="molecule type" value="Genomic_DNA"/>
</dbReference>
<evidence type="ECO:0000313" key="4">
    <source>
        <dbReference type="EMBL" id="TNN47715.1"/>
    </source>
</evidence>
<gene>
    <name evidence="4" type="primary">LRRC32_1</name>
    <name evidence="4" type="ORF">EYF80_042092</name>
</gene>
<dbReference type="PANTHER" id="PTHR24366">
    <property type="entry name" value="IG(IMMUNOGLOBULIN) AND LRR(LEUCINE RICH REPEAT) DOMAINS"/>
    <property type="match status" value="1"/>
</dbReference>
<evidence type="ECO:0000313" key="5">
    <source>
        <dbReference type="Proteomes" id="UP000314294"/>
    </source>
</evidence>
<dbReference type="Pfam" id="PF13516">
    <property type="entry name" value="LRR_6"/>
    <property type="match status" value="1"/>
</dbReference>
<sequence>MVSEANALYGEIMSENTETKNHLHSNWRRMPLLHIDLSYNHFSSVPLETLGRLTSLQTLNLSFNCLQNISWDIRPDDVSGPRRQLFFSSLKYLSLQGNGLAHVAPRFLAALSRVETLNLQDNAVRPCACADPSAQGADLTCVAIGRLRTLKHLNLKNNGIRTLPPDTFLESSLLSLDLSANAPLAVPRGALRGARRTLRSLVLSGGNMSGSELWLPCMPALARLDVSNNRLQELPGSLSCSPLAEIDVRNNQLLAVNRSLLLALAPRLRLMHISGNGFNCCDSSWLRAALELHVELPDVNDTVCFTSEADMAMAEYLREPSGKCLLHTHAQDVPVGTKVITVLFVAVMSTALLGLCRKVCRTQSAAATWVALS</sequence>
<keyword evidence="2" id="KW-0677">Repeat</keyword>
<dbReference type="Proteomes" id="UP000314294">
    <property type="component" value="Unassembled WGS sequence"/>
</dbReference>
<dbReference type="SUPFAM" id="SSF52058">
    <property type="entry name" value="L domain-like"/>
    <property type="match status" value="1"/>
</dbReference>
<dbReference type="AlphaFoldDB" id="A0A4Z2G3U1"/>
<protein>
    <submittedName>
        <fullName evidence="4">Leucine-rich repeat-containing protein 32</fullName>
    </submittedName>
</protein>
<dbReference type="PANTHER" id="PTHR24366:SF96">
    <property type="entry name" value="LEUCINE RICH REPEAT CONTAINING 53"/>
    <property type="match status" value="1"/>
</dbReference>
<organism evidence="4 5">
    <name type="scientific">Liparis tanakae</name>
    <name type="common">Tanaka's snailfish</name>
    <dbReference type="NCBI Taxonomy" id="230148"/>
    <lineage>
        <taxon>Eukaryota</taxon>
        <taxon>Metazoa</taxon>
        <taxon>Chordata</taxon>
        <taxon>Craniata</taxon>
        <taxon>Vertebrata</taxon>
        <taxon>Euteleostomi</taxon>
        <taxon>Actinopterygii</taxon>
        <taxon>Neopterygii</taxon>
        <taxon>Teleostei</taxon>
        <taxon>Neoteleostei</taxon>
        <taxon>Acanthomorphata</taxon>
        <taxon>Eupercaria</taxon>
        <taxon>Perciformes</taxon>
        <taxon>Cottioidei</taxon>
        <taxon>Cottales</taxon>
        <taxon>Liparidae</taxon>
        <taxon>Liparis</taxon>
    </lineage>
</organism>
<evidence type="ECO:0000256" key="2">
    <source>
        <dbReference type="ARBA" id="ARBA00022737"/>
    </source>
</evidence>
<evidence type="ECO:0000256" key="1">
    <source>
        <dbReference type="ARBA" id="ARBA00022614"/>
    </source>
</evidence>
<keyword evidence="3" id="KW-0812">Transmembrane</keyword>
<dbReference type="SMART" id="SM00369">
    <property type="entry name" value="LRR_TYP"/>
    <property type="match status" value="5"/>
</dbReference>
<dbReference type="PROSITE" id="PS51450">
    <property type="entry name" value="LRR"/>
    <property type="match status" value="2"/>
</dbReference>
<dbReference type="Gene3D" id="3.80.10.10">
    <property type="entry name" value="Ribonuclease Inhibitor"/>
    <property type="match status" value="2"/>
</dbReference>
<dbReference type="Pfam" id="PF00560">
    <property type="entry name" value="LRR_1"/>
    <property type="match status" value="2"/>
</dbReference>
<evidence type="ECO:0000256" key="3">
    <source>
        <dbReference type="SAM" id="Phobius"/>
    </source>
</evidence>
<comment type="caution">
    <text evidence="4">The sequence shown here is derived from an EMBL/GenBank/DDBJ whole genome shotgun (WGS) entry which is preliminary data.</text>
</comment>
<dbReference type="InterPro" id="IPR032675">
    <property type="entry name" value="LRR_dom_sf"/>
</dbReference>